<dbReference type="Proteomes" id="UP000198862">
    <property type="component" value="Unassembled WGS sequence"/>
</dbReference>
<feature type="transmembrane region" description="Helical" evidence="1">
    <location>
        <begin position="16"/>
        <end position="38"/>
    </location>
</feature>
<name>A0A1I1HEA8_9GAMM</name>
<organism evidence="2 3">
    <name type="scientific">Pseudoalteromonas denitrificans DSM 6059</name>
    <dbReference type="NCBI Taxonomy" id="1123010"/>
    <lineage>
        <taxon>Bacteria</taxon>
        <taxon>Pseudomonadati</taxon>
        <taxon>Pseudomonadota</taxon>
        <taxon>Gammaproteobacteria</taxon>
        <taxon>Alteromonadales</taxon>
        <taxon>Pseudoalteromonadaceae</taxon>
        <taxon>Pseudoalteromonas</taxon>
    </lineage>
</organism>
<keyword evidence="1" id="KW-1133">Transmembrane helix</keyword>
<sequence length="97" mass="10967">MPVEIVGDVFSGIFRFILRIFVEVIFEFLIKGVGYLFCRMFGRKVDPDGLTVIIVGLVIWGLVIFGGYQLLSFLEIDSCLDTGGKYNYELKECVLSD</sequence>
<protein>
    <submittedName>
        <fullName evidence="2">Uncharacterized protein</fullName>
    </submittedName>
</protein>
<keyword evidence="1" id="KW-0812">Transmembrane</keyword>
<keyword evidence="3" id="KW-1185">Reference proteome</keyword>
<dbReference type="RefSeq" id="WP_091981268.1">
    <property type="nucleotide sequence ID" value="NZ_FOLO01000006.1"/>
</dbReference>
<feature type="transmembrane region" description="Helical" evidence="1">
    <location>
        <begin position="50"/>
        <end position="71"/>
    </location>
</feature>
<gene>
    <name evidence="2" type="ORF">SAMN02745724_01108</name>
</gene>
<dbReference type="STRING" id="1123010.SAMN02745724_01108"/>
<accession>A0A1I1HEA8</accession>
<dbReference type="EMBL" id="FOLO01000006">
    <property type="protein sequence ID" value="SFC20308.1"/>
    <property type="molecule type" value="Genomic_DNA"/>
</dbReference>
<dbReference type="OrthoDB" id="5986675at2"/>
<reference evidence="2 3" key="1">
    <citation type="submission" date="2016-10" db="EMBL/GenBank/DDBJ databases">
        <authorList>
            <person name="de Groot N.N."/>
        </authorList>
    </citation>
    <scope>NUCLEOTIDE SEQUENCE [LARGE SCALE GENOMIC DNA]</scope>
    <source>
        <strain evidence="2 3">DSM 6059</strain>
    </source>
</reference>
<dbReference type="AlphaFoldDB" id="A0A1I1HEA8"/>
<proteinExistence type="predicted"/>
<evidence type="ECO:0000313" key="3">
    <source>
        <dbReference type="Proteomes" id="UP000198862"/>
    </source>
</evidence>
<evidence type="ECO:0000256" key="1">
    <source>
        <dbReference type="SAM" id="Phobius"/>
    </source>
</evidence>
<evidence type="ECO:0000313" key="2">
    <source>
        <dbReference type="EMBL" id="SFC20308.1"/>
    </source>
</evidence>
<keyword evidence="1" id="KW-0472">Membrane</keyword>